<organism evidence="5 6">
    <name type="scientific">Acinetobacter cumulans</name>
    <dbReference type="NCBI Taxonomy" id="2136182"/>
    <lineage>
        <taxon>Bacteria</taxon>
        <taxon>Pseudomonadati</taxon>
        <taxon>Pseudomonadota</taxon>
        <taxon>Gammaproteobacteria</taxon>
        <taxon>Moraxellales</taxon>
        <taxon>Moraxellaceae</taxon>
        <taxon>Acinetobacter</taxon>
    </lineage>
</organism>
<dbReference type="PANTHER" id="PTHR21340:SF0">
    <property type="entry name" value="BIS(5'-NUCLEOSYL)-TETRAPHOSPHATASE [ASYMMETRICAL]"/>
    <property type="match status" value="1"/>
</dbReference>
<accession>A0A3A8G4T8</accession>
<dbReference type="PROSITE" id="PS00893">
    <property type="entry name" value="NUDIX_BOX"/>
    <property type="match status" value="1"/>
</dbReference>
<name>A0A3A8G4T8_9GAMM</name>
<sequence>MIPIRSVIVSAVLLSKQGGQVKILLMKRVKEQFWSHVAGKIEQGETAIQAIVREVSEETGVQVKTLYSADYLEQFYEASSNVIEMIPAFVVYCEPQQQIILNHEHTEYGWYSLQEALERAEFGGQRLLYQYLWDNFINRKPSDLLQIKIH</sequence>
<feature type="domain" description="Nudix hydrolase" evidence="4">
    <location>
        <begin position="4"/>
        <end position="134"/>
    </location>
</feature>
<dbReference type="GO" id="GO:0004081">
    <property type="term" value="F:bis(5'-nucleosyl)-tetraphosphatase (asymmetrical) activity"/>
    <property type="evidence" value="ECO:0007669"/>
    <property type="project" value="TreeGrafter"/>
</dbReference>
<dbReference type="SUPFAM" id="SSF55811">
    <property type="entry name" value="Nudix"/>
    <property type="match status" value="1"/>
</dbReference>
<dbReference type="AlphaFoldDB" id="A0A3A8G4T8"/>
<comment type="cofactor">
    <cofactor evidence="1">
        <name>Mg(2+)</name>
        <dbReference type="ChEBI" id="CHEBI:18420"/>
    </cofactor>
</comment>
<dbReference type="Proteomes" id="UP000281084">
    <property type="component" value="Unassembled WGS sequence"/>
</dbReference>
<comment type="similarity">
    <text evidence="3">Belongs to the Nudix hydrolase family.</text>
</comment>
<dbReference type="PRINTS" id="PR00502">
    <property type="entry name" value="NUDIXFAMILY"/>
</dbReference>
<evidence type="ECO:0000256" key="1">
    <source>
        <dbReference type="ARBA" id="ARBA00001946"/>
    </source>
</evidence>
<dbReference type="GO" id="GO:0006167">
    <property type="term" value="P:AMP biosynthetic process"/>
    <property type="evidence" value="ECO:0007669"/>
    <property type="project" value="TreeGrafter"/>
</dbReference>
<keyword evidence="2 3" id="KW-0378">Hydrolase</keyword>
<evidence type="ECO:0000259" key="4">
    <source>
        <dbReference type="PROSITE" id="PS51462"/>
    </source>
</evidence>
<comment type="caution">
    <text evidence="5">The sequence shown here is derived from an EMBL/GenBank/DDBJ whole genome shotgun (WGS) entry which is preliminary data.</text>
</comment>
<gene>
    <name evidence="5" type="ORF">D7V64_05985</name>
</gene>
<dbReference type="InterPro" id="IPR020476">
    <property type="entry name" value="Nudix_hydrolase"/>
</dbReference>
<dbReference type="Gene3D" id="3.90.79.10">
    <property type="entry name" value="Nucleoside Triphosphate Pyrophosphohydrolase"/>
    <property type="match status" value="1"/>
</dbReference>
<reference evidence="5 6" key="1">
    <citation type="submission" date="2018-09" db="EMBL/GenBank/DDBJ databases">
        <title>The draft genome of Acinetobacter spp. strains.</title>
        <authorList>
            <person name="Qin J."/>
            <person name="Feng Y."/>
            <person name="Zong Z."/>
        </authorList>
    </citation>
    <scope>NUCLEOTIDE SEQUENCE [LARGE SCALE GENOMIC DNA]</scope>
    <source>
        <strain evidence="5 6">WCHAc060002</strain>
    </source>
</reference>
<evidence type="ECO:0000313" key="6">
    <source>
        <dbReference type="Proteomes" id="UP000281084"/>
    </source>
</evidence>
<protein>
    <submittedName>
        <fullName evidence="5">NUDIX domain-containing protein</fullName>
    </submittedName>
</protein>
<dbReference type="GO" id="GO:0006754">
    <property type="term" value="P:ATP biosynthetic process"/>
    <property type="evidence" value="ECO:0007669"/>
    <property type="project" value="TreeGrafter"/>
</dbReference>
<evidence type="ECO:0000313" key="5">
    <source>
        <dbReference type="EMBL" id="RKG53955.1"/>
    </source>
</evidence>
<dbReference type="InterPro" id="IPR051325">
    <property type="entry name" value="Nudix_hydrolase_domain"/>
</dbReference>
<evidence type="ECO:0000256" key="3">
    <source>
        <dbReference type="RuleBase" id="RU003476"/>
    </source>
</evidence>
<dbReference type="CDD" id="cd04664">
    <property type="entry name" value="NUDIX_DHNTPase_like"/>
    <property type="match status" value="1"/>
</dbReference>
<proteinExistence type="inferred from homology"/>
<dbReference type="PANTHER" id="PTHR21340">
    <property type="entry name" value="DIADENOSINE 5,5-P1,P4-TETRAPHOSPHATE PYROPHOSPHOHYDROLASE MUTT"/>
    <property type="match status" value="1"/>
</dbReference>
<dbReference type="InterPro" id="IPR020084">
    <property type="entry name" value="NUDIX_hydrolase_CS"/>
</dbReference>
<dbReference type="PROSITE" id="PS51462">
    <property type="entry name" value="NUDIX"/>
    <property type="match status" value="1"/>
</dbReference>
<dbReference type="Pfam" id="PF00293">
    <property type="entry name" value="NUDIX"/>
    <property type="match status" value="1"/>
</dbReference>
<dbReference type="InterPro" id="IPR015797">
    <property type="entry name" value="NUDIX_hydrolase-like_dom_sf"/>
</dbReference>
<dbReference type="EMBL" id="RAXZ01000005">
    <property type="protein sequence ID" value="RKG53955.1"/>
    <property type="molecule type" value="Genomic_DNA"/>
</dbReference>
<evidence type="ECO:0000256" key="2">
    <source>
        <dbReference type="ARBA" id="ARBA00022801"/>
    </source>
</evidence>
<dbReference type="RefSeq" id="WP_120367159.1">
    <property type="nucleotide sequence ID" value="NZ_RAXZ01000005.1"/>
</dbReference>
<dbReference type="InterPro" id="IPR000086">
    <property type="entry name" value="NUDIX_hydrolase_dom"/>
</dbReference>